<feature type="transmembrane region" description="Helical" evidence="1">
    <location>
        <begin position="162"/>
        <end position="185"/>
    </location>
</feature>
<proteinExistence type="predicted"/>
<feature type="domain" description="Transglutaminase-like" evidence="2">
    <location>
        <begin position="403"/>
        <end position="474"/>
    </location>
</feature>
<dbReference type="InterPro" id="IPR038765">
    <property type="entry name" value="Papain-like_cys_pep_sf"/>
</dbReference>
<protein>
    <submittedName>
        <fullName evidence="3">Transglutaminase-like putative cysteine protease</fullName>
    </submittedName>
</protein>
<evidence type="ECO:0000259" key="2">
    <source>
        <dbReference type="SMART" id="SM00460"/>
    </source>
</evidence>
<keyword evidence="4" id="KW-1185">Reference proteome</keyword>
<organism evidence="3 4">
    <name type="scientific">Thiopseudomonas denitrificans</name>
    <dbReference type="NCBI Taxonomy" id="1501432"/>
    <lineage>
        <taxon>Bacteria</taxon>
        <taxon>Pseudomonadati</taxon>
        <taxon>Pseudomonadota</taxon>
        <taxon>Gammaproteobacteria</taxon>
        <taxon>Pseudomonadales</taxon>
        <taxon>Pseudomonadaceae</taxon>
        <taxon>Thiopseudomonas</taxon>
    </lineage>
</organism>
<evidence type="ECO:0000313" key="3">
    <source>
        <dbReference type="EMBL" id="TDQ39998.1"/>
    </source>
</evidence>
<dbReference type="SUPFAM" id="SSF54001">
    <property type="entry name" value="Cysteine proteinases"/>
    <property type="match status" value="1"/>
</dbReference>
<dbReference type="RefSeq" id="WP_101496710.1">
    <property type="nucleotide sequence ID" value="NZ_LNJZ01000007.1"/>
</dbReference>
<keyword evidence="1" id="KW-1133">Transmembrane helix</keyword>
<dbReference type="InterPro" id="IPR002931">
    <property type="entry name" value="Transglutaminase-like"/>
</dbReference>
<dbReference type="EMBL" id="SNYK01000001">
    <property type="protein sequence ID" value="TDQ39998.1"/>
    <property type="molecule type" value="Genomic_DNA"/>
</dbReference>
<dbReference type="Proteomes" id="UP000294575">
    <property type="component" value="Unassembled WGS sequence"/>
</dbReference>
<dbReference type="GO" id="GO:0008233">
    <property type="term" value="F:peptidase activity"/>
    <property type="evidence" value="ECO:0007669"/>
    <property type="project" value="UniProtKB-KW"/>
</dbReference>
<dbReference type="Pfam" id="PF11992">
    <property type="entry name" value="TgpA_N"/>
    <property type="match status" value="1"/>
</dbReference>
<feature type="transmembrane region" description="Helical" evidence="1">
    <location>
        <begin position="132"/>
        <end position="150"/>
    </location>
</feature>
<keyword evidence="1" id="KW-0812">Transmembrane</keyword>
<dbReference type="AlphaFoldDB" id="A0A4R6U0X4"/>
<sequence>MSSSPLLHAIPRNALLWLLIAQALVIAPHLFHIPPWIAGLWLFCALWRVQVYRSRWSLPRAIVKLAMMVSAAFAVYVSRGSLVGLDAGVALLITAFTLKLVELRSRRDALVLVFLGFFAVVTGYLYDDSLLAALYSLLPVAALLTAWAGLQQAAGSRQSPRISLGLSLRLLGQAIPLALLLFVFFPRLEPLWSLPQPAEKGRTGLSGQMSPGDIAELSQSTELAFRATFDGEIPAKNQLYWRALTLPLFDGRSWRMASFGTDLLPGQWRKQGASQAYSVIMQPSRQPWLFSLDISESTQADVRMLGDFRLQRNRPVARTYLYQAEAWPQAVAEPLLSAAGRRHNLQLPRPGNPRTREWARQLREQYADDRQLVAAMLAHFNQQPYHYTLKPPLLGENSIDEFMFDTRRGFCEHYSSAMTFALRVAGIPARVVTGYQGGEINTAGNYVQVRQMDAHAWVEYWLPGSGWQRADPTFQVAPERIELGLQDALGDEVAALDNSLFSPVRYRHVAWLNKLRMGWENLNHGWQSKVLGYQRERQHAWLRQLFGEVNWQRIGIGMVAAMALLLGLLALFIIRPWQQRPAPAQRLLQDYDRLMRRRRLARSPQEGMQSHAQRIASQLDALQLQALEDFVTVYQQLQYSGDGNLQQARYALRQLWRSMSPRYLRKR</sequence>
<feature type="transmembrane region" description="Helical" evidence="1">
    <location>
        <begin position="33"/>
        <end position="49"/>
    </location>
</feature>
<keyword evidence="1" id="KW-0472">Membrane</keyword>
<feature type="transmembrane region" description="Helical" evidence="1">
    <location>
        <begin position="83"/>
        <end position="101"/>
    </location>
</feature>
<dbReference type="OrthoDB" id="9804872at2"/>
<dbReference type="PANTHER" id="PTHR42736">
    <property type="entry name" value="PROTEIN-GLUTAMINE GAMMA-GLUTAMYLTRANSFERASE"/>
    <property type="match status" value="1"/>
</dbReference>
<dbReference type="PANTHER" id="PTHR42736:SF1">
    <property type="entry name" value="PROTEIN-GLUTAMINE GAMMA-GLUTAMYLTRANSFERASE"/>
    <property type="match status" value="1"/>
</dbReference>
<reference evidence="3 4" key="1">
    <citation type="submission" date="2019-03" db="EMBL/GenBank/DDBJ databases">
        <title>Genomic Encyclopedia of Type Strains, Phase IV (KMG-IV): sequencing the most valuable type-strain genomes for metagenomic binning, comparative biology and taxonomic classification.</title>
        <authorList>
            <person name="Goeker M."/>
        </authorList>
    </citation>
    <scope>NUCLEOTIDE SEQUENCE [LARGE SCALE GENOMIC DNA]</scope>
    <source>
        <strain evidence="3 4">DSM 28679</strain>
    </source>
</reference>
<dbReference type="GO" id="GO:0006508">
    <property type="term" value="P:proteolysis"/>
    <property type="evidence" value="ECO:0007669"/>
    <property type="project" value="UniProtKB-KW"/>
</dbReference>
<dbReference type="Pfam" id="PF01841">
    <property type="entry name" value="Transglut_core"/>
    <property type="match status" value="1"/>
</dbReference>
<keyword evidence="3" id="KW-0645">Protease</keyword>
<evidence type="ECO:0000313" key="4">
    <source>
        <dbReference type="Proteomes" id="UP000294575"/>
    </source>
</evidence>
<dbReference type="SMART" id="SM00460">
    <property type="entry name" value="TGc"/>
    <property type="match status" value="1"/>
</dbReference>
<name>A0A4R6U0X4_9GAMM</name>
<keyword evidence="3" id="KW-0378">Hydrolase</keyword>
<gene>
    <name evidence="3" type="ORF">DFQ45_101130</name>
</gene>
<feature type="transmembrane region" description="Helical" evidence="1">
    <location>
        <begin position="108"/>
        <end position="126"/>
    </location>
</feature>
<evidence type="ECO:0000256" key="1">
    <source>
        <dbReference type="SAM" id="Phobius"/>
    </source>
</evidence>
<dbReference type="InterPro" id="IPR021878">
    <property type="entry name" value="TgpA_N"/>
</dbReference>
<feature type="transmembrane region" description="Helical" evidence="1">
    <location>
        <begin position="554"/>
        <end position="574"/>
    </location>
</feature>
<comment type="caution">
    <text evidence="3">The sequence shown here is derived from an EMBL/GenBank/DDBJ whole genome shotgun (WGS) entry which is preliminary data.</text>
</comment>
<dbReference type="InterPro" id="IPR052901">
    <property type="entry name" value="Bact_TGase-like"/>
</dbReference>
<feature type="transmembrane region" description="Helical" evidence="1">
    <location>
        <begin position="61"/>
        <end position="77"/>
    </location>
</feature>
<dbReference type="Gene3D" id="3.10.620.30">
    <property type="match status" value="1"/>
</dbReference>
<accession>A0A4R6U0X4</accession>